<dbReference type="Gene3D" id="1.20.1560.10">
    <property type="entry name" value="ABC transporter type 1, transmembrane domain"/>
    <property type="match status" value="1"/>
</dbReference>
<dbReference type="InterPro" id="IPR003439">
    <property type="entry name" value="ABC_transporter-like_ATP-bd"/>
</dbReference>
<feature type="transmembrane region" description="Helical" evidence="10">
    <location>
        <begin position="211"/>
        <end position="232"/>
    </location>
</feature>
<dbReference type="InterPro" id="IPR011527">
    <property type="entry name" value="ABC1_TM_dom"/>
</dbReference>
<dbReference type="PANTHER" id="PTHR24223:SF353">
    <property type="entry name" value="ABC TRANSPORTER ATP-BINDING PROTEIN_PERMEASE VMR1-RELATED"/>
    <property type="match status" value="1"/>
</dbReference>
<feature type="domain" description="ABC transporter" evidence="11">
    <location>
        <begin position="679"/>
        <end position="921"/>
    </location>
</feature>
<feature type="domain" description="ABC transmembrane type-1" evidence="12">
    <location>
        <begin position="335"/>
        <end position="627"/>
    </location>
</feature>
<dbReference type="InterPro" id="IPR036640">
    <property type="entry name" value="ABC1_TM_sf"/>
</dbReference>
<evidence type="ECO:0000313" key="13">
    <source>
        <dbReference type="EMBL" id="KAG5191529.1"/>
    </source>
</evidence>
<dbReference type="GO" id="GO:0140359">
    <property type="term" value="F:ABC-type transporter activity"/>
    <property type="evidence" value="ECO:0007669"/>
    <property type="project" value="InterPro"/>
</dbReference>
<dbReference type="GO" id="GO:0016887">
    <property type="term" value="F:ATP hydrolysis activity"/>
    <property type="evidence" value="ECO:0007669"/>
    <property type="project" value="InterPro"/>
</dbReference>
<evidence type="ECO:0000313" key="14">
    <source>
        <dbReference type="Proteomes" id="UP000664859"/>
    </source>
</evidence>
<proteinExistence type="predicted"/>
<feature type="transmembrane region" description="Helical" evidence="10">
    <location>
        <begin position="172"/>
        <end position="191"/>
    </location>
</feature>
<dbReference type="SUPFAM" id="SSF52540">
    <property type="entry name" value="P-loop containing nucleoside triphosphate hydrolases"/>
    <property type="match status" value="1"/>
</dbReference>
<dbReference type="PANTHER" id="PTHR24223">
    <property type="entry name" value="ATP-BINDING CASSETTE SUB-FAMILY C"/>
    <property type="match status" value="1"/>
</dbReference>
<evidence type="ECO:0000256" key="6">
    <source>
        <dbReference type="ARBA" id="ARBA00022840"/>
    </source>
</evidence>
<dbReference type="EMBL" id="JAFCMP010000019">
    <property type="protein sequence ID" value="KAG5191529.1"/>
    <property type="molecule type" value="Genomic_DNA"/>
</dbReference>
<keyword evidence="7 10" id="KW-1133">Transmembrane helix</keyword>
<dbReference type="FunFam" id="1.20.1560.10:FF:000006">
    <property type="entry name" value="ATP-binding cassette, sub-family C (CFTR/MRP), member 9"/>
    <property type="match status" value="1"/>
</dbReference>
<evidence type="ECO:0000256" key="3">
    <source>
        <dbReference type="ARBA" id="ARBA00022692"/>
    </source>
</evidence>
<comment type="subcellular location">
    <subcellularLocation>
        <location evidence="1">Membrane</location>
        <topology evidence="1">Multi-pass membrane protein</topology>
    </subcellularLocation>
</comment>
<evidence type="ECO:0000256" key="2">
    <source>
        <dbReference type="ARBA" id="ARBA00022448"/>
    </source>
</evidence>
<dbReference type="PROSITE" id="PS50929">
    <property type="entry name" value="ABC_TM1F"/>
    <property type="match status" value="1"/>
</dbReference>
<comment type="caution">
    <text evidence="13">The sequence shown here is derived from an EMBL/GenBank/DDBJ whole genome shotgun (WGS) entry which is preliminary data.</text>
</comment>
<keyword evidence="2" id="KW-0813">Transport</keyword>
<dbReference type="SUPFAM" id="SSF90123">
    <property type="entry name" value="ABC transporter transmembrane region"/>
    <property type="match status" value="1"/>
</dbReference>
<protein>
    <submittedName>
        <fullName evidence="13">ABC transporter type 1, transmembrane domain-containing protein</fullName>
    </submittedName>
</protein>
<feature type="transmembrane region" description="Helical" evidence="10">
    <location>
        <begin position="12"/>
        <end position="30"/>
    </location>
</feature>
<evidence type="ECO:0000259" key="12">
    <source>
        <dbReference type="PROSITE" id="PS50929"/>
    </source>
</evidence>
<dbReference type="OrthoDB" id="6500128at2759"/>
<gene>
    <name evidence="13" type="ORF">JKP88DRAFT_352332</name>
</gene>
<dbReference type="GO" id="GO:0005524">
    <property type="term" value="F:ATP binding"/>
    <property type="evidence" value="ECO:0007669"/>
    <property type="project" value="UniProtKB-KW"/>
</dbReference>
<keyword evidence="6" id="KW-0067">ATP-binding</keyword>
<keyword evidence="3 10" id="KW-0812">Transmembrane</keyword>
<dbReference type="SMART" id="SM00382">
    <property type="entry name" value="AAA"/>
    <property type="match status" value="1"/>
</dbReference>
<dbReference type="PROSITE" id="PS00211">
    <property type="entry name" value="ABC_TRANSPORTER_1"/>
    <property type="match status" value="1"/>
</dbReference>
<dbReference type="AlphaFoldDB" id="A0A836CN62"/>
<organism evidence="13 14">
    <name type="scientific">Tribonema minus</name>
    <dbReference type="NCBI Taxonomy" id="303371"/>
    <lineage>
        <taxon>Eukaryota</taxon>
        <taxon>Sar</taxon>
        <taxon>Stramenopiles</taxon>
        <taxon>Ochrophyta</taxon>
        <taxon>PX clade</taxon>
        <taxon>Xanthophyceae</taxon>
        <taxon>Tribonematales</taxon>
        <taxon>Tribonemataceae</taxon>
        <taxon>Tribonema</taxon>
    </lineage>
</organism>
<dbReference type="CDD" id="cd18579">
    <property type="entry name" value="ABC_6TM_ABCC_D1"/>
    <property type="match status" value="1"/>
</dbReference>
<dbReference type="InterPro" id="IPR050173">
    <property type="entry name" value="ABC_transporter_C-like"/>
</dbReference>
<feature type="region of interest" description="Disordered" evidence="9">
    <location>
        <begin position="63"/>
        <end position="86"/>
    </location>
</feature>
<evidence type="ECO:0000256" key="10">
    <source>
        <dbReference type="SAM" id="Phobius"/>
    </source>
</evidence>
<keyword evidence="14" id="KW-1185">Reference proteome</keyword>
<dbReference type="InterPro" id="IPR003593">
    <property type="entry name" value="AAA+_ATPase"/>
</dbReference>
<evidence type="ECO:0000259" key="11">
    <source>
        <dbReference type="PROSITE" id="PS50893"/>
    </source>
</evidence>
<keyword evidence="5" id="KW-0547">Nucleotide-binding</keyword>
<dbReference type="Proteomes" id="UP000664859">
    <property type="component" value="Unassembled WGS sequence"/>
</dbReference>
<dbReference type="InterPro" id="IPR027417">
    <property type="entry name" value="P-loop_NTPase"/>
</dbReference>
<dbReference type="GO" id="GO:0016020">
    <property type="term" value="C:membrane"/>
    <property type="evidence" value="ECO:0007669"/>
    <property type="project" value="UniProtKB-SubCell"/>
</dbReference>
<feature type="transmembrane region" description="Helical" evidence="10">
    <location>
        <begin position="455"/>
        <end position="481"/>
    </location>
</feature>
<evidence type="ECO:0000256" key="4">
    <source>
        <dbReference type="ARBA" id="ARBA00022737"/>
    </source>
</evidence>
<keyword evidence="8 10" id="KW-0472">Membrane</keyword>
<feature type="compositionally biased region" description="Acidic residues" evidence="9">
    <location>
        <begin position="77"/>
        <end position="86"/>
    </location>
</feature>
<evidence type="ECO:0000256" key="9">
    <source>
        <dbReference type="SAM" id="MobiDB-lite"/>
    </source>
</evidence>
<dbReference type="PROSITE" id="PS50893">
    <property type="entry name" value="ABC_TRANSPORTER_2"/>
    <property type="match status" value="1"/>
</dbReference>
<dbReference type="CDD" id="cd03250">
    <property type="entry name" value="ABCC_MRP_domain1"/>
    <property type="match status" value="1"/>
</dbReference>
<reference evidence="13" key="1">
    <citation type="submission" date="2021-02" db="EMBL/GenBank/DDBJ databases">
        <title>First Annotated Genome of the Yellow-green Alga Tribonema minus.</title>
        <authorList>
            <person name="Mahan K.M."/>
        </authorList>
    </citation>
    <scope>NUCLEOTIDE SEQUENCE</scope>
    <source>
        <strain evidence="13">UTEX B ZZ1240</strain>
    </source>
</reference>
<accession>A0A836CN62</accession>
<dbReference type="InterPro" id="IPR017871">
    <property type="entry name" value="ABC_transporter-like_CS"/>
</dbReference>
<dbReference type="InterPro" id="IPR044746">
    <property type="entry name" value="ABCC_6TM_D1"/>
</dbReference>
<evidence type="ECO:0000256" key="7">
    <source>
        <dbReference type="ARBA" id="ARBA00022989"/>
    </source>
</evidence>
<dbReference type="Pfam" id="PF00664">
    <property type="entry name" value="ABC_membrane"/>
    <property type="match status" value="1"/>
</dbReference>
<evidence type="ECO:0000256" key="1">
    <source>
        <dbReference type="ARBA" id="ARBA00004141"/>
    </source>
</evidence>
<sequence>MTDVQELVSWLLPSVYIALIGVIYGFYALVKKRSQNDHSKYTPVGDAPLDLADIRDNGTVPLLSHADGGSGAGNSSNEDDVEPEEGMETWTVTETGALWATVGLTLLLAVYHGAKAVIEAVDGGDRSDVTMHAVLCASSVIAAACRDADHWQHSPEYVGPAPHAPSPRRRRAWLWLFPYFNLTFVTALLRYVRGDSGGATSFVDYMSQDELWALVAQGACLVLVTHSVLVGARVTRLYHAPNAEYKAGIFSWLMFSWFTPIIARGQRKQLGLPDLPPQMTWDRSRYVWWRFVRTAGQQRSAKKKRQQQQQQRSGGPGLALRLFRLVRPLFVAQGLWQLLATLAEFTSPLAMQQIVDFVGTYTGGAVDARTTFFVGLLFVGPVVQGIADGRNFHMGRRIGCRVRSALVGAIFRKMLRSDMSSASYSAGELTNLMSVDAAAVLEFSGYTHFMWTTSLSVLLCVGLLFYVLGVSAFGGVAFMLLSIPLGKWTTSKTQWTTSKMQTYQRQLMKDKDARMGVVGEVLQGIRIIKLFAWEKNFLGRISEARGAEMASLRGYMIMMAGVIVQWNSVTTLRNSITTLVGLCTFLVHTRLLGKSLSASQGFTSLALFNLLRFPLLVLPDVFNFYLQAKVSLDRIEAFLYRDEWSHPPKKEGGDEGGEGAGSGDAADDAPLLTSSGDASAAVEVEDVALLPPTLVGIDLEAGPGQLVCIYGPTGCGKSSLLMGDWEVPAILGEVRRLEGTVQVGGRIAYASQRAWIQNASLRDNVLFGAPYDPIWYNSVLQRAWIQNASLRDNILFGAPYDPVWYNSVLQACALAPDLELLEAGDMTEIGERGVNLSGGQQQRVSLARALYANADVYLLDDMLSPVDMHAGPFRVLSAADAHVGAFHVLSAVDAHVGEHLFKRCVRDLLVTRGKTVVMVSHQIALTAR</sequence>
<keyword evidence="4" id="KW-0677">Repeat</keyword>
<name>A0A836CN62_9STRA</name>
<evidence type="ECO:0000256" key="5">
    <source>
        <dbReference type="ARBA" id="ARBA00022741"/>
    </source>
</evidence>
<feature type="region of interest" description="Disordered" evidence="9">
    <location>
        <begin position="646"/>
        <end position="668"/>
    </location>
</feature>
<dbReference type="Gene3D" id="3.40.50.300">
    <property type="entry name" value="P-loop containing nucleotide triphosphate hydrolases"/>
    <property type="match status" value="2"/>
</dbReference>
<dbReference type="Pfam" id="PF00005">
    <property type="entry name" value="ABC_tran"/>
    <property type="match status" value="1"/>
</dbReference>
<evidence type="ECO:0000256" key="8">
    <source>
        <dbReference type="ARBA" id="ARBA00023136"/>
    </source>
</evidence>